<dbReference type="Proteomes" id="UP000196759">
    <property type="component" value="Chromosome"/>
</dbReference>
<dbReference type="InterPro" id="IPR010982">
    <property type="entry name" value="Lambda_DNA-bd_dom_sf"/>
</dbReference>
<dbReference type="GO" id="GO:0003677">
    <property type="term" value="F:DNA binding"/>
    <property type="evidence" value="ECO:0007669"/>
    <property type="project" value="InterPro"/>
</dbReference>
<evidence type="ECO:0000313" key="2">
    <source>
        <dbReference type="EMBL" id="ASC02228.1"/>
    </source>
</evidence>
<keyword evidence="3" id="KW-1185">Reference proteome</keyword>
<sequence>MNESNLPNEQILFIKKIKKLRELNTWTIKELAKISGVSSGYISDIEAGLNKSIGKNIFSKLYFAFKENSEFFSKEDELDFILCYARLTLAPSAFEFIEKLIKG</sequence>
<dbReference type="SUPFAM" id="SSF47413">
    <property type="entry name" value="lambda repressor-like DNA-binding domains"/>
    <property type="match status" value="1"/>
</dbReference>
<dbReference type="SMART" id="SM00530">
    <property type="entry name" value="HTH_XRE"/>
    <property type="match status" value="1"/>
</dbReference>
<dbReference type="AlphaFoldDB" id="A0A1Z3CF26"/>
<proteinExistence type="predicted"/>
<protein>
    <submittedName>
        <fullName evidence="2">Transcriptional regulator</fullName>
    </submittedName>
</protein>
<dbReference type="InterPro" id="IPR001387">
    <property type="entry name" value="Cro/C1-type_HTH"/>
</dbReference>
<feature type="domain" description="HTH cro/C1-type" evidence="1">
    <location>
        <begin position="17"/>
        <end position="72"/>
    </location>
</feature>
<name>A0A1Z3CF26_FUSNP</name>
<reference evidence="2 3" key="1">
    <citation type="submission" date="2017-06" db="EMBL/GenBank/DDBJ databases">
        <title>Draft genome sequence of Fusobacterium nucleatum subsp. polymorphum KCOM 1260 (=ChDC F218).</title>
        <authorList>
            <person name="Kook J.-K."/>
            <person name="Park S.-N."/>
            <person name="Lim Y.K."/>
            <person name="Roh H."/>
        </authorList>
    </citation>
    <scope>NUCLEOTIDE SEQUENCE [LARGE SCALE GENOMIC DNA]</scope>
    <source>
        <strain evidence="3">KCOM 1260 (ChDC F218)</strain>
    </source>
</reference>
<accession>A0A1Z3CF26</accession>
<dbReference type="EMBL" id="CP021934">
    <property type="protein sequence ID" value="ASC02228.1"/>
    <property type="molecule type" value="Genomic_DNA"/>
</dbReference>
<gene>
    <name evidence="2" type="ORF">CBG50_02220</name>
</gene>
<dbReference type="CDD" id="cd00093">
    <property type="entry name" value="HTH_XRE"/>
    <property type="match status" value="1"/>
</dbReference>
<evidence type="ECO:0000259" key="1">
    <source>
        <dbReference type="PROSITE" id="PS50943"/>
    </source>
</evidence>
<dbReference type="PROSITE" id="PS50943">
    <property type="entry name" value="HTH_CROC1"/>
    <property type="match status" value="1"/>
</dbReference>
<dbReference type="RefSeq" id="WP_088336794.1">
    <property type="nucleotide sequence ID" value="NZ_CP021934.1"/>
</dbReference>
<evidence type="ECO:0000313" key="3">
    <source>
        <dbReference type="Proteomes" id="UP000196759"/>
    </source>
</evidence>
<dbReference type="Pfam" id="PF01381">
    <property type="entry name" value="HTH_3"/>
    <property type="match status" value="1"/>
</dbReference>
<dbReference type="Gene3D" id="1.10.260.40">
    <property type="entry name" value="lambda repressor-like DNA-binding domains"/>
    <property type="match status" value="1"/>
</dbReference>
<organism evidence="2 3">
    <name type="scientific">Fusobacterium nucleatum subsp. polymorphum</name>
    <name type="common">Fusobacterium polymorphum</name>
    <dbReference type="NCBI Taxonomy" id="76857"/>
    <lineage>
        <taxon>Bacteria</taxon>
        <taxon>Fusobacteriati</taxon>
        <taxon>Fusobacteriota</taxon>
        <taxon>Fusobacteriia</taxon>
        <taxon>Fusobacteriales</taxon>
        <taxon>Fusobacteriaceae</taxon>
        <taxon>Fusobacterium</taxon>
    </lineage>
</organism>